<feature type="signal peptide" evidence="1">
    <location>
        <begin position="1"/>
        <end position="24"/>
    </location>
</feature>
<protein>
    <submittedName>
        <fullName evidence="2">Tetratricopeptide repeat protein</fullName>
    </submittedName>
</protein>
<evidence type="ECO:0000313" key="2">
    <source>
        <dbReference type="EMBL" id="MDC3988662.1"/>
    </source>
</evidence>
<keyword evidence="3" id="KW-1185">Reference proteome</keyword>
<dbReference type="InterPro" id="IPR011990">
    <property type="entry name" value="TPR-like_helical_dom_sf"/>
</dbReference>
<reference evidence="2 3" key="1">
    <citation type="submission" date="2021-04" db="EMBL/GenBank/DDBJ databases">
        <title>Genome analysis of Polyangium sp.</title>
        <authorList>
            <person name="Li Y."/>
            <person name="Wang J."/>
        </authorList>
    </citation>
    <scope>NUCLEOTIDE SEQUENCE [LARGE SCALE GENOMIC DNA]</scope>
    <source>
        <strain evidence="2 3">SDU14</strain>
    </source>
</reference>
<accession>A0A9X3XEF0</accession>
<proteinExistence type="predicted"/>
<dbReference type="RefSeq" id="WP_272427919.1">
    <property type="nucleotide sequence ID" value="NZ_JAGTJJ010000079.1"/>
</dbReference>
<comment type="caution">
    <text evidence="2">The sequence shown here is derived from an EMBL/GenBank/DDBJ whole genome shotgun (WGS) entry which is preliminary data.</text>
</comment>
<dbReference type="AlphaFoldDB" id="A0A9X3XEF0"/>
<dbReference type="Gene3D" id="1.25.40.10">
    <property type="entry name" value="Tetratricopeptide repeat domain"/>
    <property type="match status" value="1"/>
</dbReference>
<keyword evidence="1" id="KW-0732">Signal</keyword>
<dbReference type="SUPFAM" id="SSF48452">
    <property type="entry name" value="TPR-like"/>
    <property type="match status" value="1"/>
</dbReference>
<organism evidence="2 3">
    <name type="scientific">Polyangium jinanense</name>
    <dbReference type="NCBI Taxonomy" id="2829994"/>
    <lineage>
        <taxon>Bacteria</taxon>
        <taxon>Pseudomonadati</taxon>
        <taxon>Myxococcota</taxon>
        <taxon>Polyangia</taxon>
        <taxon>Polyangiales</taxon>
        <taxon>Polyangiaceae</taxon>
        <taxon>Polyangium</taxon>
    </lineage>
</organism>
<evidence type="ECO:0000313" key="3">
    <source>
        <dbReference type="Proteomes" id="UP001151081"/>
    </source>
</evidence>
<dbReference type="Proteomes" id="UP001151081">
    <property type="component" value="Unassembled WGS sequence"/>
</dbReference>
<sequence>MRLRWLVPFVPALFFTLAPSTADAQPRPTSAPDKRAMALEHAHQGLDAYREGRFEEAYEHFREAQALFPAPTLLVHMARCQRKLGKVVEAKALYREVLAEPLPEDAPPPFVEAHHDAERELAEMEAKLAAEKKASERPAPAPSKGSLVPGAISLGVGAIGLGVGAVTGALSMAKVSDVRSRCPDEPCLSAYRAEADEARTLGHVSTTAFVVGGVAAAAGVVLLVLRPGGTAGASTGAVKDLRVSVGIGRADIQFHY</sequence>
<evidence type="ECO:0000256" key="1">
    <source>
        <dbReference type="SAM" id="SignalP"/>
    </source>
</evidence>
<name>A0A9X3XEF0_9BACT</name>
<gene>
    <name evidence="2" type="ORF">KEG57_49810</name>
</gene>
<feature type="chain" id="PRO_5040758577" evidence="1">
    <location>
        <begin position="25"/>
        <end position="256"/>
    </location>
</feature>
<dbReference type="EMBL" id="JAGTJJ010000079">
    <property type="protein sequence ID" value="MDC3988662.1"/>
    <property type="molecule type" value="Genomic_DNA"/>
</dbReference>